<feature type="region of interest" description="Disordered" evidence="1">
    <location>
        <begin position="23"/>
        <end position="151"/>
    </location>
</feature>
<dbReference type="Proteomes" id="UP001066276">
    <property type="component" value="Chromosome 6"/>
</dbReference>
<dbReference type="EMBL" id="JANPWB010000010">
    <property type="protein sequence ID" value="KAJ1144783.1"/>
    <property type="molecule type" value="Genomic_DNA"/>
</dbReference>
<reference evidence="2" key="1">
    <citation type="journal article" date="2022" name="bioRxiv">
        <title>Sequencing and chromosome-scale assembly of the giantPleurodeles waltlgenome.</title>
        <authorList>
            <person name="Brown T."/>
            <person name="Elewa A."/>
            <person name="Iarovenko S."/>
            <person name="Subramanian E."/>
            <person name="Araus A.J."/>
            <person name="Petzold A."/>
            <person name="Susuki M."/>
            <person name="Suzuki K.-i.T."/>
            <person name="Hayashi T."/>
            <person name="Toyoda A."/>
            <person name="Oliveira C."/>
            <person name="Osipova E."/>
            <person name="Leigh N.D."/>
            <person name="Simon A."/>
            <person name="Yun M.H."/>
        </authorList>
    </citation>
    <scope>NUCLEOTIDE SEQUENCE</scope>
    <source>
        <strain evidence="2">20211129_DDA</strain>
        <tissue evidence="2">Liver</tissue>
    </source>
</reference>
<keyword evidence="3" id="KW-1185">Reference proteome</keyword>
<dbReference type="AlphaFoldDB" id="A0AAV7R210"/>
<organism evidence="2 3">
    <name type="scientific">Pleurodeles waltl</name>
    <name type="common">Iberian ribbed newt</name>
    <dbReference type="NCBI Taxonomy" id="8319"/>
    <lineage>
        <taxon>Eukaryota</taxon>
        <taxon>Metazoa</taxon>
        <taxon>Chordata</taxon>
        <taxon>Craniata</taxon>
        <taxon>Vertebrata</taxon>
        <taxon>Euteleostomi</taxon>
        <taxon>Amphibia</taxon>
        <taxon>Batrachia</taxon>
        <taxon>Caudata</taxon>
        <taxon>Salamandroidea</taxon>
        <taxon>Salamandridae</taxon>
        <taxon>Pleurodelinae</taxon>
        <taxon>Pleurodeles</taxon>
    </lineage>
</organism>
<feature type="compositionally biased region" description="Basic and acidic residues" evidence="1">
    <location>
        <begin position="53"/>
        <end position="110"/>
    </location>
</feature>
<sequence length="151" mass="15974">MVPSLPAGRRNASKQRSLEAVIGGCGGAPACQAPEEEACGRGRGSGGSPNQRRAREQPDESHREARRCWRGAETDTDRRGRGAEGSRGEVEAPPGAEHDRDYSGPWKGDEGQGGPMYTESHARVCERGPVPNWGTQKTSSPGPAVPALMDA</sequence>
<comment type="caution">
    <text evidence="2">The sequence shown here is derived from an EMBL/GenBank/DDBJ whole genome shotgun (WGS) entry which is preliminary data.</text>
</comment>
<protein>
    <submittedName>
        <fullName evidence="2">Uncharacterized protein</fullName>
    </submittedName>
</protein>
<evidence type="ECO:0000256" key="1">
    <source>
        <dbReference type="SAM" id="MobiDB-lite"/>
    </source>
</evidence>
<gene>
    <name evidence="2" type="ORF">NDU88_011078</name>
</gene>
<proteinExistence type="predicted"/>
<evidence type="ECO:0000313" key="3">
    <source>
        <dbReference type="Proteomes" id="UP001066276"/>
    </source>
</evidence>
<evidence type="ECO:0000313" key="2">
    <source>
        <dbReference type="EMBL" id="KAJ1144783.1"/>
    </source>
</evidence>
<name>A0AAV7R210_PLEWA</name>
<accession>A0AAV7R210</accession>